<evidence type="ECO:0000256" key="13">
    <source>
        <dbReference type="PIRSR" id="PIRSR601382-3"/>
    </source>
</evidence>
<dbReference type="GO" id="GO:0004571">
    <property type="term" value="F:mannosyl-oligosaccharide 1,2-alpha-mannosidase activity"/>
    <property type="evidence" value="ECO:0007669"/>
    <property type="project" value="UniProtKB-EC"/>
</dbReference>
<evidence type="ECO:0000256" key="11">
    <source>
        <dbReference type="PIRSR" id="PIRSR601382-1"/>
    </source>
</evidence>
<dbReference type="EMBL" id="PJQL01000333">
    <property type="protein sequence ID" value="RCH96832.1"/>
    <property type="molecule type" value="Genomic_DNA"/>
</dbReference>
<dbReference type="SUPFAM" id="SSF48225">
    <property type="entry name" value="Seven-hairpin glycosidases"/>
    <property type="match status" value="1"/>
</dbReference>
<dbReference type="EC" id="3.2.1.-" evidence="14"/>
<comment type="caution">
    <text evidence="16">The sequence shown here is derived from an EMBL/GenBank/DDBJ whole genome shotgun (WGS) entry which is preliminary data.</text>
</comment>
<evidence type="ECO:0000256" key="15">
    <source>
        <dbReference type="SAM" id="SignalP"/>
    </source>
</evidence>
<gene>
    <name evidence="16" type="ORF">CU097_007186</name>
</gene>
<sequence>MLLYSSSFISFAVLLTATSISAASLRKDLSSVCAASNPRAQRVKESFIYAFNGYKKCSWGHDETLPVTCQSSDSRNGWGATLVDGLDTMLIMGLEHQYEESLDFLRTVDFTVSKTPSKGFETNIRYLGGLLAANDLKPNPLLVEKAVQLADAALVPLFVESRKGTKVKVPYTNMDLEAGEPIPDKEINLAEFGTYTMEFTRLSQVTGDPKYEKLAMDLVRAAIEQPTKIPGLFPNTWSVDPFEPVQSSLINVAGGGDSFYEYLIKNYLLQEEKDESLFETWQDSVESMEEYMLSPTAEDPSIQFVSMISNSSVYYVSQELICFWPGNILLGASQLENHYKKKKYRKFADTFLKSCVETWLKTKTGISPESWRWTPKDKSLETKLNTLFDNTLKSAHPDASQKSKHDSQRPFTIDNAIYDLRPETIESIFYYYRLTGNEYFQDLAWKLYLAIEKYTKTKYGYTAIHNVDEAPSPLENFQESFLFAETLKYLYLIFTSKDCISLDEYVFNTEAHPFKLPQPISYQH</sequence>
<dbReference type="InterPro" id="IPR001382">
    <property type="entry name" value="Glyco_hydro_47"/>
</dbReference>
<dbReference type="OrthoDB" id="8118055at2759"/>
<evidence type="ECO:0000256" key="14">
    <source>
        <dbReference type="RuleBase" id="RU361193"/>
    </source>
</evidence>
<dbReference type="InterPro" id="IPR036026">
    <property type="entry name" value="Seven-hairpin_glycosidases"/>
</dbReference>
<feature type="active site" evidence="11">
    <location>
        <position position="257"/>
    </location>
</feature>
<feature type="active site" description="Proton donor" evidence="11">
    <location>
        <position position="369"/>
    </location>
</feature>
<dbReference type="GO" id="GO:0016020">
    <property type="term" value="C:membrane"/>
    <property type="evidence" value="ECO:0007669"/>
    <property type="project" value="InterPro"/>
</dbReference>
<feature type="active site" evidence="11">
    <location>
        <position position="423"/>
    </location>
</feature>
<dbReference type="GO" id="GO:0005783">
    <property type="term" value="C:endoplasmic reticulum"/>
    <property type="evidence" value="ECO:0007669"/>
    <property type="project" value="TreeGrafter"/>
</dbReference>
<protein>
    <recommendedName>
        <fullName evidence="14">alpha-1,2-Mannosidase</fullName>
        <ecNumber evidence="14">3.2.1.-</ecNumber>
    </recommendedName>
</protein>
<evidence type="ECO:0000256" key="10">
    <source>
        <dbReference type="ARBA" id="ARBA00048605"/>
    </source>
</evidence>
<evidence type="ECO:0000313" key="17">
    <source>
        <dbReference type="Proteomes" id="UP000252139"/>
    </source>
</evidence>
<dbReference type="Pfam" id="PF01532">
    <property type="entry name" value="Glyco_hydro_47"/>
    <property type="match status" value="1"/>
</dbReference>
<keyword evidence="8 14" id="KW-0326">Glycosidase</keyword>
<dbReference type="Proteomes" id="UP000252139">
    <property type="component" value="Unassembled WGS sequence"/>
</dbReference>
<evidence type="ECO:0000256" key="4">
    <source>
        <dbReference type="ARBA" id="ARBA00022729"/>
    </source>
</evidence>
<comment type="pathway">
    <text evidence="2">Protein modification; protein glycosylation.</text>
</comment>
<keyword evidence="12" id="KW-0106">Calcium</keyword>
<feature type="disulfide bond" evidence="13">
    <location>
        <begin position="322"/>
        <end position="355"/>
    </location>
</feature>
<accession>A0A367K3J6</accession>
<evidence type="ECO:0000256" key="7">
    <source>
        <dbReference type="ARBA" id="ARBA00023180"/>
    </source>
</evidence>
<dbReference type="PANTHER" id="PTHR11742:SF101">
    <property type="entry name" value="MANNOSYL-OLIGOSACCHARIDE ALPHA-1,2-MANNOSIDASE 1B"/>
    <property type="match status" value="1"/>
</dbReference>
<feature type="chain" id="PRO_5017068027" description="alpha-1,2-Mannosidase" evidence="15">
    <location>
        <begin position="23"/>
        <end position="524"/>
    </location>
</feature>
<dbReference type="STRING" id="86630.A0A367K3J6"/>
<keyword evidence="17" id="KW-1185">Reference proteome</keyword>
<keyword evidence="4 15" id="KW-0732">Signal</keyword>
<reference evidence="16 17" key="1">
    <citation type="journal article" date="2018" name="G3 (Bethesda)">
        <title>Phylogenetic and Phylogenomic Definition of Rhizopus Species.</title>
        <authorList>
            <person name="Gryganskyi A.P."/>
            <person name="Golan J."/>
            <person name="Dolatabadi S."/>
            <person name="Mondo S."/>
            <person name="Robb S."/>
            <person name="Idnurm A."/>
            <person name="Muszewska A."/>
            <person name="Steczkiewicz K."/>
            <person name="Masonjones S."/>
            <person name="Liao H.L."/>
            <person name="Gajdeczka M.T."/>
            <person name="Anike F."/>
            <person name="Vuek A."/>
            <person name="Anishchenko I.M."/>
            <person name="Voigt K."/>
            <person name="de Hoog G.S."/>
            <person name="Smith M.E."/>
            <person name="Heitman J."/>
            <person name="Vilgalys R."/>
            <person name="Stajich J.E."/>
        </authorList>
    </citation>
    <scope>NUCLEOTIDE SEQUENCE [LARGE SCALE GENOMIC DNA]</scope>
    <source>
        <strain evidence="16 17">CBS 357.93</strain>
    </source>
</reference>
<keyword evidence="5 14" id="KW-0378">Hydrolase</keyword>
<evidence type="ECO:0000256" key="3">
    <source>
        <dbReference type="ARBA" id="ARBA00007658"/>
    </source>
</evidence>
<feature type="active site" description="Proton donor" evidence="11">
    <location>
        <position position="121"/>
    </location>
</feature>
<keyword evidence="6 13" id="KW-1015">Disulfide bond</keyword>
<dbReference type="GO" id="GO:0036503">
    <property type="term" value="P:ERAD pathway"/>
    <property type="evidence" value="ECO:0007669"/>
    <property type="project" value="UniProtKB-ARBA"/>
</dbReference>
<evidence type="ECO:0000256" key="12">
    <source>
        <dbReference type="PIRSR" id="PIRSR601382-2"/>
    </source>
</evidence>
<dbReference type="AlphaFoldDB" id="A0A367K3J6"/>
<dbReference type="PRINTS" id="PR00747">
    <property type="entry name" value="GLYHDRLASE47"/>
</dbReference>
<evidence type="ECO:0000256" key="1">
    <source>
        <dbReference type="ARBA" id="ARBA00001913"/>
    </source>
</evidence>
<dbReference type="GO" id="GO:0005509">
    <property type="term" value="F:calcium ion binding"/>
    <property type="evidence" value="ECO:0007669"/>
    <property type="project" value="InterPro"/>
</dbReference>
<organism evidence="16 17">
    <name type="scientific">Rhizopus azygosporus</name>
    <name type="common">Rhizopus microsporus var. azygosporus</name>
    <dbReference type="NCBI Taxonomy" id="86630"/>
    <lineage>
        <taxon>Eukaryota</taxon>
        <taxon>Fungi</taxon>
        <taxon>Fungi incertae sedis</taxon>
        <taxon>Mucoromycota</taxon>
        <taxon>Mucoromycotina</taxon>
        <taxon>Mucoromycetes</taxon>
        <taxon>Mucorales</taxon>
        <taxon>Mucorineae</taxon>
        <taxon>Rhizopodaceae</taxon>
        <taxon>Rhizopus</taxon>
    </lineage>
</organism>
<evidence type="ECO:0000256" key="8">
    <source>
        <dbReference type="ARBA" id="ARBA00023295"/>
    </source>
</evidence>
<evidence type="ECO:0000256" key="9">
    <source>
        <dbReference type="ARBA" id="ARBA00047669"/>
    </source>
</evidence>
<dbReference type="GO" id="GO:0005975">
    <property type="term" value="P:carbohydrate metabolic process"/>
    <property type="evidence" value="ECO:0007669"/>
    <property type="project" value="InterPro"/>
</dbReference>
<dbReference type="PANTHER" id="PTHR11742">
    <property type="entry name" value="MANNOSYL-OLIGOSACCHARIDE ALPHA-1,2-MANNOSIDASE-RELATED"/>
    <property type="match status" value="1"/>
</dbReference>
<keyword evidence="12" id="KW-0479">Metal-binding</keyword>
<evidence type="ECO:0000313" key="16">
    <source>
        <dbReference type="EMBL" id="RCH96832.1"/>
    </source>
</evidence>
<comment type="catalytic activity">
    <reaction evidence="10">
        <text>N(4)-(alpha-D-Man-(1-&gt;2)-alpha-D-Man-(1-&gt;2)-alpha-D-Man-(1-&gt;3)-[alpha-D-Man-(1-&gt;2)-alpha-D-Man-(1-&gt;3)-[alpha-D-Man-(1-&gt;2)-alpha-D-Man-(1-&gt;6)]-alpha-D-Man-(1-&gt;6)]-beta-D-Man-(1-&gt;4)-beta-D-GlcNAc-(1-&gt;4)-beta-D-GlcNAc)-L-asparaginyl-[protein] (N-glucan mannose isomer 9A1,2,3B1,2,3) + 4 H2O = N(4)-(alpha-D-Man-(1-&gt;3)-[alpha-D-Man-(1-&gt;3)-[alpha-D-Man-(1-&gt;6)]-alpha-D-Man-(1-&gt;6)]-beta-D-Man-(1-&gt;4)-beta-D-GlcNAc-(1-&gt;4)-beta-D-GlcNAc)-L-asparaginyl-[protein] (N-glucan mannose isomer 5A1,2) + 4 beta-D-mannose</text>
        <dbReference type="Rhea" id="RHEA:56008"/>
        <dbReference type="Rhea" id="RHEA-COMP:14356"/>
        <dbReference type="Rhea" id="RHEA-COMP:14367"/>
        <dbReference type="ChEBI" id="CHEBI:15377"/>
        <dbReference type="ChEBI" id="CHEBI:28563"/>
        <dbReference type="ChEBI" id="CHEBI:59087"/>
        <dbReference type="ChEBI" id="CHEBI:139493"/>
        <dbReference type="EC" id="3.2.1.113"/>
    </reaction>
</comment>
<comment type="similarity">
    <text evidence="3 14">Belongs to the glycosyl hydrolase 47 family.</text>
</comment>
<keyword evidence="7" id="KW-0325">Glycoprotein</keyword>
<dbReference type="InterPro" id="IPR012341">
    <property type="entry name" value="6hp_glycosidase-like_sf"/>
</dbReference>
<proteinExistence type="inferred from homology"/>
<comment type="cofactor">
    <cofactor evidence="1 12">
        <name>Ca(2+)</name>
        <dbReference type="ChEBI" id="CHEBI:29108"/>
    </cofactor>
</comment>
<feature type="binding site" evidence="12">
    <location>
        <position position="509"/>
    </location>
    <ligand>
        <name>Ca(2+)</name>
        <dbReference type="ChEBI" id="CHEBI:29108"/>
    </ligand>
</feature>
<feature type="signal peptide" evidence="15">
    <location>
        <begin position="1"/>
        <end position="22"/>
    </location>
</feature>
<name>A0A367K3J6_RHIAZ</name>
<evidence type="ECO:0000256" key="5">
    <source>
        <dbReference type="ARBA" id="ARBA00022801"/>
    </source>
</evidence>
<dbReference type="Gene3D" id="1.50.10.10">
    <property type="match status" value="1"/>
</dbReference>
<comment type="catalytic activity">
    <reaction evidence="9">
        <text>N(4)-(alpha-D-Man-(1-&gt;2)-alpha-D-Man-(1-&gt;2)-alpha-D-Man-(1-&gt;3)-[alpha-D-Man-(1-&gt;3)-[alpha-D-Man-(1-&gt;2)-alpha-D-Man-(1-&gt;6)]-alpha-D-Man-(1-&gt;6)]-beta-D-Man-(1-&gt;4)-beta-D-GlcNAc-(1-&gt;4)-beta-D-GlcNAc)-L-asparaginyl-[protein] (N-glucan mannose isomer 8A1,2,3B1,3) + 3 H2O = N(4)-(alpha-D-Man-(1-&gt;3)-[alpha-D-Man-(1-&gt;3)-[alpha-D-Man-(1-&gt;6)]-alpha-D-Man-(1-&gt;6)]-beta-D-Man-(1-&gt;4)-beta-D-GlcNAc-(1-&gt;4)-beta-D-GlcNAc)-L-asparaginyl-[protein] (N-glucan mannose isomer 5A1,2) + 3 beta-D-mannose</text>
        <dbReference type="Rhea" id="RHEA:56028"/>
        <dbReference type="Rhea" id="RHEA-COMP:14358"/>
        <dbReference type="Rhea" id="RHEA-COMP:14367"/>
        <dbReference type="ChEBI" id="CHEBI:15377"/>
        <dbReference type="ChEBI" id="CHEBI:28563"/>
        <dbReference type="ChEBI" id="CHEBI:59087"/>
        <dbReference type="ChEBI" id="CHEBI:60628"/>
        <dbReference type="EC" id="3.2.1.113"/>
    </reaction>
</comment>
<dbReference type="InterPro" id="IPR050749">
    <property type="entry name" value="Glycosyl_Hydrolase_47"/>
</dbReference>
<evidence type="ECO:0000256" key="2">
    <source>
        <dbReference type="ARBA" id="ARBA00004922"/>
    </source>
</evidence>
<evidence type="ECO:0000256" key="6">
    <source>
        <dbReference type="ARBA" id="ARBA00023157"/>
    </source>
</evidence>